<evidence type="ECO:0000259" key="6">
    <source>
        <dbReference type="PROSITE" id="PS50893"/>
    </source>
</evidence>
<dbReference type="InterPro" id="IPR017871">
    <property type="entry name" value="ABC_transporter-like_CS"/>
</dbReference>
<dbReference type="SUPFAM" id="SSF52540">
    <property type="entry name" value="P-loop containing nucleoside triphosphate hydrolases"/>
    <property type="match status" value="1"/>
</dbReference>
<dbReference type="InterPro" id="IPR003439">
    <property type="entry name" value="ABC_transporter-like_ATP-bd"/>
</dbReference>
<evidence type="ECO:0000313" key="8">
    <source>
        <dbReference type="Proteomes" id="UP000401081"/>
    </source>
</evidence>
<gene>
    <name evidence="7" type="primary">livF_4</name>
    <name evidence="7" type="ORF">NCTC12993_03530</name>
</gene>
<keyword evidence="5" id="KW-0029">Amino-acid transport</keyword>
<organism evidence="7 8">
    <name type="scientific">Kluyvera cryocrescens</name>
    <name type="common">Kluyvera citrophila</name>
    <dbReference type="NCBI Taxonomy" id="580"/>
    <lineage>
        <taxon>Bacteria</taxon>
        <taxon>Pseudomonadati</taxon>
        <taxon>Pseudomonadota</taxon>
        <taxon>Gammaproteobacteria</taxon>
        <taxon>Enterobacterales</taxon>
        <taxon>Enterobacteriaceae</taxon>
        <taxon>Kluyvera</taxon>
    </lineage>
</organism>
<evidence type="ECO:0000256" key="4">
    <source>
        <dbReference type="ARBA" id="ARBA00022840"/>
    </source>
</evidence>
<dbReference type="GO" id="GO:0016887">
    <property type="term" value="F:ATP hydrolysis activity"/>
    <property type="evidence" value="ECO:0007669"/>
    <property type="project" value="InterPro"/>
</dbReference>
<dbReference type="PROSITE" id="PS50893">
    <property type="entry name" value="ABC_TRANSPORTER_2"/>
    <property type="match status" value="1"/>
</dbReference>
<dbReference type="PANTHER" id="PTHR43820:SF4">
    <property type="entry name" value="HIGH-AFFINITY BRANCHED-CHAIN AMINO ACID TRANSPORT ATP-BINDING PROTEIN LIVF"/>
    <property type="match status" value="1"/>
</dbReference>
<reference evidence="7 8" key="1">
    <citation type="submission" date="2019-03" db="EMBL/GenBank/DDBJ databases">
        <authorList>
            <consortium name="Pathogen Informatics"/>
        </authorList>
    </citation>
    <scope>NUCLEOTIDE SEQUENCE [LARGE SCALE GENOMIC DNA]</scope>
    <source>
        <strain evidence="7 8">NCTC12993</strain>
    </source>
</reference>
<keyword evidence="8" id="KW-1185">Reference proteome</keyword>
<dbReference type="AlphaFoldDB" id="A0A485B1Z0"/>
<protein>
    <submittedName>
        <fullName evidence="7">LIV-I protein F</fullName>
    </submittedName>
</protein>
<dbReference type="GO" id="GO:0005524">
    <property type="term" value="F:ATP binding"/>
    <property type="evidence" value="ECO:0007669"/>
    <property type="project" value="UniProtKB-KW"/>
</dbReference>
<evidence type="ECO:0000256" key="1">
    <source>
        <dbReference type="ARBA" id="ARBA00005417"/>
    </source>
</evidence>
<dbReference type="InterPro" id="IPR027417">
    <property type="entry name" value="P-loop_NTPase"/>
</dbReference>
<dbReference type="GO" id="GO:0015807">
    <property type="term" value="P:L-amino acid transport"/>
    <property type="evidence" value="ECO:0007669"/>
    <property type="project" value="TreeGrafter"/>
</dbReference>
<feature type="domain" description="ABC transporter" evidence="6">
    <location>
        <begin position="6"/>
        <end position="180"/>
    </location>
</feature>
<keyword evidence="4" id="KW-0067">ATP-binding</keyword>
<dbReference type="PROSITE" id="PS00211">
    <property type="entry name" value="ABC_TRANSPORTER_1"/>
    <property type="match status" value="1"/>
</dbReference>
<accession>A0A485B1Z0</accession>
<name>A0A485B1Z0_KLUCR</name>
<evidence type="ECO:0000256" key="2">
    <source>
        <dbReference type="ARBA" id="ARBA00022448"/>
    </source>
</evidence>
<dbReference type="GO" id="GO:0015658">
    <property type="term" value="F:branched-chain amino acid transmembrane transporter activity"/>
    <property type="evidence" value="ECO:0007669"/>
    <property type="project" value="TreeGrafter"/>
</dbReference>
<dbReference type="InterPro" id="IPR052156">
    <property type="entry name" value="BCAA_Transport_ATP-bd_LivF"/>
</dbReference>
<dbReference type="Pfam" id="PF00005">
    <property type="entry name" value="ABC_tran"/>
    <property type="match status" value="1"/>
</dbReference>
<dbReference type="Gene3D" id="3.40.50.300">
    <property type="entry name" value="P-loop containing nucleotide triphosphate hydrolases"/>
    <property type="match status" value="1"/>
</dbReference>
<comment type="similarity">
    <text evidence="1">Belongs to the ABC transporter superfamily.</text>
</comment>
<evidence type="ECO:0000256" key="5">
    <source>
        <dbReference type="ARBA" id="ARBA00022970"/>
    </source>
</evidence>
<dbReference type="PANTHER" id="PTHR43820">
    <property type="entry name" value="HIGH-AFFINITY BRANCHED-CHAIN AMINO ACID TRANSPORT ATP-BINDING PROTEIN LIVF"/>
    <property type="match status" value="1"/>
</dbReference>
<keyword evidence="3" id="KW-0547">Nucleotide-binding</keyword>
<dbReference type="Proteomes" id="UP000401081">
    <property type="component" value="Unassembled WGS sequence"/>
</dbReference>
<evidence type="ECO:0000313" key="7">
    <source>
        <dbReference type="EMBL" id="VFS66452.1"/>
    </source>
</evidence>
<dbReference type="CDD" id="cd03224">
    <property type="entry name" value="ABC_TM1139_LivF_branched"/>
    <property type="match status" value="1"/>
</dbReference>
<evidence type="ECO:0000256" key="3">
    <source>
        <dbReference type="ARBA" id="ARBA00022741"/>
    </source>
</evidence>
<proteinExistence type="inferred from homology"/>
<sequence>MSEPMLEFREVDVFYGVIQALKQVSLQVNKGETVSLIGANGAGKSTLLMSIFGQPRVRSGQILFGGEDISHKSTHFVASAGIAQAPEGRRIFPDMTVEENLLMGTIPIGNKYAAEDLQSMFDLFPRLKERRKQRAMTMSGGEQQMLAIARALMSRPKLLLLDEPSLGLAPIVGKTDLPDAS</sequence>
<keyword evidence="2" id="KW-0813">Transport</keyword>
<dbReference type="EMBL" id="CAADJD010000019">
    <property type="protein sequence ID" value="VFS66452.1"/>
    <property type="molecule type" value="Genomic_DNA"/>
</dbReference>